<sequence>MNKTKEQQAIGFLRSMECDHPLNLGFSGGKDSVVILDLAERAGIKYNAIYANTTVDPPGTISFIKKNYSQVQIMHPEKSFFKLVEEKGFPSRLRRFCCEELKERYGIGKRSIEGMRAAESRNRKDYEPEQCDTRKWMKGAKHILSILTWTEEDVWSYIRKYGLPYSKYYDAPYNLSRHGCVGCPLCNYKQMQLEFKMFPGYAQSVIIAVERYMNTHPNGFLARNFADGYEAFYYYINEIPIADFHEQKKGLFRFSAREIIRREILNQLT</sequence>
<protein>
    <recommendedName>
        <fullName evidence="1">Phosphoadenosine phosphosulphate reductase domain-containing protein</fullName>
    </recommendedName>
</protein>
<evidence type="ECO:0000259" key="1">
    <source>
        <dbReference type="Pfam" id="PF01507"/>
    </source>
</evidence>
<proteinExistence type="predicted"/>
<dbReference type="GO" id="GO:0003824">
    <property type="term" value="F:catalytic activity"/>
    <property type="evidence" value="ECO:0007669"/>
    <property type="project" value="InterPro"/>
</dbReference>
<dbReference type="PANTHER" id="PTHR43196">
    <property type="entry name" value="SULFATE ADENYLYLTRANSFERASE SUBUNIT 2"/>
    <property type="match status" value="1"/>
</dbReference>
<dbReference type="PANTHER" id="PTHR43196:SF2">
    <property type="entry name" value="PHOSPHOADENOSINE PHOSPHOSULFATE REDUCTASE"/>
    <property type="match status" value="1"/>
</dbReference>
<dbReference type="Pfam" id="PF01507">
    <property type="entry name" value="PAPS_reduct"/>
    <property type="match status" value="1"/>
</dbReference>
<dbReference type="AlphaFoldDB" id="A0A413NR95"/>
<dbReference type="Proteomes" id="UP000283684">
    <property type="component" value="Unassembled WGS sequence"/>
</dbReference>
<dbReference type="InterPro" id="IPR002500">
    <property type="entry name" value="PAPS_reduct_dom"/>
</dbReference>
<evidence type="ECO:0000313" key="3">
    <source>
        <dbReference type="Proteomes" id="UP000283684"/>
    </source>
</evidence>
<gene>
    <name evidence="2" type="ORF">DW988_04430</name>
</gene>
<dbReference type="Gene3D" id="3.40.50.620">
    <property type="entry name" value="HUPs"/>
    <property type="match status" value="1"/>
</dbReference>
<dbReference type="InterPro" id="IPR014729">
    <property type="entry name" value="Rossmann-like_a/b/a_fold"/>
</dbReference>
<accession>A0A413NR95</accession>
<name>A0A413NR95_BACUN</name>
<dbReference type="InterPro" id="IPR050128">
    <property type="entry name" value="Sulfate_adenylyltrnsfr_sub2"/>
</dbReference>
<evidence type="ECO:0000313" key="2">
    <source>
        <dbReference type="EMBL" id="RGZ51070.1"/>
    </source>
</evidence>
<dbReference type="SUPFAM" id="SSF52402">
    <property type="entry name" value="Adenine nucleotide alpha hydrolases-like"/>
    <property type="match status" value="1"/>
</dbReference>
<comment type="caution">
    <text evidence="2">The sequence shown here is derived from an EMBL/GenBank/DDBJ whole genome shotgun (WGS) entry which is preliminary data.</text>
</comment>
<feature type="domain" description="Phosphoadenosine phosphosulphate reductase" evidence="1">
    <location>
        <begin position="23"/>
        <end position="184"/>
    </location>
</feature>
<dbReference type="EMBL" id="QSEE01000002">
    <property type="protein sequence ID" value="RGZ51070.1"/>
    <property type="molecule type" value="Genomic_DNA"/>
</dbReference>
<organism evidence="2 3">
    <name type="scientific">Bacteroides uniformis</name>
    <dbReference type="NCBI Taxonomy" id="820"/>
    <lineage>
        <taxon>Bacteria</taxon>
        <taxon>Pseudomonadati</taxon>
        <taxon>Bacteroidota</taxon>
        <taxon>Bacteroidia</taxon>
        <taxon>Bacteroidales</taxon>
        <taxon>Bacteroidaceae</taxon>
        <taxon>Bacteroides</taxon>
    </lineage>
</organism>
<reference evidence="2 3" key="1">
    <citation type="submission" date="2018-08" db="EMBL/GenBank/DDBJ databases">
        <title>A genome reference for cultivated species of the human gut microbiota.</title>
        <authorList>
            <person name="Zou Y."/>
            <person name="Xue W."/>
            <person name="Luo G."/>
        </authorList>
    </citation>
    <scope>NUCLEOTIDE SEQUENCE [LARGE SCALE GENOMIC DNA]</scope>
    <source>
        <strain evidence="2 3">AM50-4</strain>
    </source>
</reference>